<evidence type="ECO:0000259" key="1">
    <source>
        <dbReference type="Pfam" id="PF03428"/>
    </source>
</evidence>
<protein>
    <recommendedName>
        <fullName evidence="1">Plasmid replication protein C N-terminal domain-containing protein</fullName>
    </recommendedName>
</protein>
<gene>
    <name evidence="2" type="ORF">PG2001B_1097</name>
</gene>
<dbReference type="EMBL" id="RYUY01000004">
    <property type="protein sequence ID" value="RYQ39356.1"/>
    <property type="molecule type" value="Genomic_DNA"/>
</dbReference>
<dbReference type="InterPro" id="IPR005090">
    <property type="entry name" value="RepC_N"/>
</dbReference>
<comment type="caution">
    <text evidence="2">The sequence shown here is derived from an EMBL/GenBank/DDBJ whole genome shotgun (WGS) entry which is preliminary data.</text>
</comment>
<evidence type="ECO:0000313" key="3">
    <source>
        <dbReference type="Proteomes" id="UP000293208"/>
    </source>
</evidence>
<accession>A0A4Q5AXJ1</accession>
<dbReference type="Pfam" id="PF03428">
    <property type="entry name" value="RP-C"/>
    <property type="match status" value="1"/>
</dbReference>
<sequence>MSRPMALEPLLPDHALARATDPVTSQEAAEGVNVTEKQRTVLRAVLRLAECGIEAPYTAQVVWPMADQLNRLTHPKARPLGGSTVRSRLKELCDAGLMRVVDRTGTTSSGRRCTRYEITTAGIDYLGEEHR</sequence>
<name>A0A4Q5AXJ1_9BIFI</name>
<evidence type="ECO:0000313" key="2">
    <source>
        <dbReference type="EMBL" id="RYQ39356.1"/>
    </source>
</evidence>
<dbReference type="AlphaFoldDB" id="A0A4Q5AXJ1"/>
<organism evidence="2 3">
    <name type="scientific">Bifidobacterium pseudolongum subsp. globosum</name>
    <dbReference type="NCBI Taxonomy" id="1690"/>
    <lineage>
        <taxon>Bacteria</taxon>
        <taxon>Bacillati</taxon>
        <taxon>Actinomycetota</taxon>
        <taxon>Actinomycetes</taxon>
        <taxon>Bifidobacteriales</taxon>
        <taxon>Bifidobacteriaceae</taxon>
        <taxon>Bifidobacterium</taxon>
    </lineage>
</organism>
<feature type="domain" description="Plasmid replication protein C N-terminal" evidence="1">
    <location>
        <begin position="25"/>
        <end position="120"/>
    </location>
</feature>
<dbReference type="Proteomes" id="UP000293208">
    <property type="component" value="Unassembled WGS sequence"/>
</dbReference>
<reference evidence="2 3" key="1">
    <citation type="submission" date="2018-12" db="EMBL/GenBank/DDBJ databases">
        <title>Unveiling genomic diversity among members of the Bifidobacterium pseudolongum species, a widely distributed gut commensal of the animal kingdom.</title>
        <authorList>
            <person name="Lugli G.A."/>
            <person name="Duranti S."/>
            <person name="Albert K."/>
            <person name="Mancabelli L."/>
            <person name="Napoli S."/>
            <person name="Viappiani A."/>
            <person name="Anzalone R."/>
            <person name="Longhi G."/>
            <person name="Milani C."/>
            <person name="Turroni F."/>
            <person name="Alessandri G."/>
            <person name="Sela D.A."/>
            <person name="Van Sinderen D."/>
            <person name="Ventura M."/>
        </authorList>
    </citation>
    <scope>NUCLEOTIDE SEQUENCE [LARGE SCALE GENOMIC DNA]</scope>
    <source>
        <strain evidence="2 3">2001B</strain>
    </source>
</reference>
<proteinExistence type="predicted"/>